<name>A0ABN2R7X2_9ACTN</name>
<evidence type="ECO:0000256" key="6">
    <source>
        <dbReference type="SAM" id="Phobius"/>
    </source>
</evidence>
<reference evidence="8 9" key="1">
    <citation type="journal article" date="2019" name="Int. J. Syst. Evol. Microbiol.">
        <title>The Global Catalogue of Microorganisms (GCM) 10K type strain sequencing project: providing services to taxonomists for standard genome sequencing and annotation.</title>
        <authorList>
            <consortium name="The Broad Institute Genomics Platform"/>
            <consortium name="The Broad Institute Genome Sequencing Center for Infectious Disease"/>
            <person name="Wu L."/>
            <person name="Ma J."/>
        </authorList>
    </citation>
    <scope>NUCLEOTIDE SEQUENCE [LARGE SCALE GENOMIC DNA]</scope>
    <source>
        <strain evidence="8 9">JCM 15309</strain>
    </source>
</reference>
<dbReference type="Pfam" id="PF13462">
    <property type="entry name" value="Thioredoxin_4"/>
    <property type="match status" value="1"/>
</dbReference>
<keyword evidence="6" id="KW-0812">Transmembrane</keyword>
<keyword evidence="9" id="KW-1185">Reference proteome</keyword>
<feature type="domain" description="Thioredoxin-like fold" evidence="7">
    <location>
        <begin position="68"/>
        <end position="231"/>
    </location>
</feature>
<keyword evidence="4" id="KW-1015">Disulfide bond</keyword>
<feature type="transmembrane region" description="Helical" evidence="6">
    <location>
        <begin position="30"/>
        <end position="51"/>
    </location>
</feature>
<keyword evidence="6" id="KW-1133">Transmembrane helix</keyword>
<dbReference type="RefSeq" id="WP_344045407.1">
    <property type="nucleotide sequence ID" value="NZ_BAAAPB010000002.1"/>
</dbReference>
<evidence type="ECO:0000256" key="2">
    <source>
        <dbReference type="ARBA" id="ARBA00022729"/>
    </source>
</evidence>
<dbReference type="SUPFAM" id="SSF52833">
    <property type="entry name" value="Thioredoxin-like"/>
    <property type="match status" value="1"/>
</dbReference>
<dbReference type="PANTHER" id="PTHR13887">
    <property type="entry name" value="GLUTATHIONE S-TRANSFERASE KAPPA"/>
    <property type="match status" value="1"/>
</dbReference>
<comment type="similarity">
    <text evidence="1">Belongs to the thioredoxin family. DsbA subfamily.</text>
</comment>
<evidence type="ECO:0000256" key="3">
    <source>
        <dbReference type="ARBA" id="ARBA00023002"/>
    </source>
</evidence>
<evidence type="ECO:0000256" key="4">
    <source>
        <dbReference type="ARBA" id="ARBA00023157"/>
    </source>
</evidence>
<evidence type="ECO:0000259" key="7">
    <source>
        <dbReference type="Pfam" id="PF13462"/>
    </source>
</evidence>
<evidence type="ECO:0000313" key="8">
    <source>
        <dbReference type="EMBL" id="GAA1965024.1"/>
    </source>
</evidence>
<proteinExistence type="inferred from homology"/>
<sequence length="240" mass="25308">MSKKSSAQDRADRAAAALAEQRRKERRRTFLSVTGVVLVMVLILGGGFLAAKLKGGGPSDTAADPGSGTAMTIGQASAPHSVVIYEDFLCPYCGELEKRTKDGLTTAAADGKVQVTYRPFRLLSPDYSQQALEVWVATQHTAGNDVAKKLHDLLYANQPSEQGPFRKQSELVTLAVQAGADQAKVQQAIDSGDATTWADASTKAAQDAGVASTPTVLLDGKELSGRTVDDMATKLLQAVS</sequence>
<protein>
    <submittedName>
        <fullName evidence="8">Thioredoxin domain-containing protein</fullName>
    </submittedName>
</protein>
<evidence type="ECO:0000256" key="1">
    <source>
        <dbReference type="ARBA" id="ARBA00005791"/>
    </source>
</evidence>
<dbReference type="Proteomes" id="UP001500571">
    <property type="component" value="Unassembled WGS sequence"/>
</dbReference>
<accession>A0ABN2R7X2</accession>
<organism evidence="8 9">
    <name type="scientific">Nocardioides panacihumi</name>
    <dbReference type="NCBI Taxonomy" id="400774"/>
    <lineage>
        <taxon>Bacteria</taxon>
        <taxon>Bacillati</taxon>
        <taxon>Actinomycetota</taxon>
        <taxon>Actinomycetes</taxon>
        <taxon>Propionibacteriales</taxon>
        <taxon>Nocardioidaceae</taxon>
        <taxon>Nocardioides</taxon>
    </lineage>
</organism>
<keyword evidence="2" id="KW-0732">Signal</keyword>
<dbReference type="EMBL" id="BAAAPB010000002">
    <property type="protein sequence ID" value="GAA1965024.1"/>
    <property type="molecule type" value="Genomic_DNA"/>
</dbReference>
<keyword evidence="5" id="KW-0676">Redox-active center</keyword>
<dbReference type="InterPro" id="IPR012336">
    <property type="entry name" value="Thioredoxin-like_fold"/>
</dbReference>
<evidence type="ECO:0000256" key="5">
    <source>
        <dbReference type="ARBA" id="ARBA00023284"/>
    </source>
</evidence>
<comment type="caution">
    <text evidence="8">The sequence shown here is derived from an EMBL/GenBank/DDBJ whole genome shotgun (WGS) entry which is preliminary data.</text>
</comment>
<dbReference type="InterPro" id="IPR036249">
    <property type="entry name" value="Thioredoxin-like_sf"/>
</dbReference>
<keyword evidence="3" id="KW-0560">Oxidoreductase</keyword>
<evidence type="ECO:0000313" key="9">
    <source>
        <dbReference type="Proteomes" id="UP001500571"/>
    </source>
</evidence>
<dbReference type="Gene3D" id="3.40.30.10">
    <property type="entry name" value="Glutaredoxin"/>
    <property type="match status" value="1"/>
</dbReference>
<gene>
    <name evidence="8" type="ORF">GCM10009798_26590</name>
</gene>
<dbReference type="PANTHER" id="PTHR13887:SF14">
    <property type="entry name" value="DISULFIDE BOND FORMATION PROTEIN D"/>
    <property type="match status" value="1"/>
</dbReference>
<keyword evidence="6" id="KW-0472">Membrane</keyword>